<dbReference type="Proteomes" id="UP000317648">
    <property type="component" value="Chromosome"/>
</dbReference>
<dbReference type="OrthoDB" id="288713at2"/>
<dbReference type="AlphaFoldDB" id="A0A518E3I1"/>
<accession>A0A518E3I1</accession>
<protein>
    <submittedName>
        <fullName evidence="2">Uncharacterized protein</fullName>
    </submittedName>
</protein>
<sequence length="90" mass="10339">MSDFRPASDQGFVDRRNYDGASQSGRERRQFANTHSDLAPEVREVATAIDEYKLVHRRRFITYEEMLTVFKGLGYRKAQSDEASPGDLHS</sequence>
<evidence type="ECO:0000256" key="1">
    <source>
        <dbReference type="SAM" id="MobiDB-lite"/>
    </source>
</evidence>
<evidence type="ECO:0000313" key="2">
    <source>
        <dbReference type="EMBL" id="QDU98647.1"/>
    </source>
</evidence>
<proteinExistence type="predicted"/>
<dbReference type="EMBL" id="CP036433">
    <property type="protein sequence ID" value="QDU98647.1"/>
    <property type="molecule type" value="Genomic_DNA"/>
</dbReference>
<feature type="region of interest" description="Disordered" evidence="1">
    <location>
        <begin position="1"/>
        <end position="36"/>
    </location>
</feature>
<gene>
    <name evidence="2" type="ORF">Pla8534_65190</name>
</gene>
<evidence type="ECO:0000313" key="3">
    <source>
        <dbReference type="Proteomes" id="UP000317648"/>
    </source>
</evidence>
<organism evidence="2 3">
    <name type="scientific">Lignipirellula cremea</name>
    <dbReference type="NCBI Taxonomy" id="2528010"/>
    <lineage>
        <taxon>Bacteria</taxon>
        <taxon>Pseudomonadati</taxon>
        <taxon>Planctomycetota</taxon>
        <taxon>Planctomycetia</taxon>
        <taxon>Pirellulales</taxon>
        <taxon>Pirellulaceae</taxon>
        <taxon>Lignipirellula</taxon>
    </lineage>
</organism>
<dbReference type="KEGG" id="lcre:Pla8534_65190"/>
<dbReference type="RefSeq" id="WP_145058071.1">
    <property type="nucleotide sequence ID" value="NZ_CP036433.1"/>
</dbReference>
<name>A0A518E3I1_9BACT</name>
<reference evidence="2 3" key="1">
    <citation type="submission" date="2019-02" db="EMBL/GenBank/DDBJ databases">
        <title>Deep-cultivation of Planctomycetes and their phenomic and genomic characterization uncovers novel biology.</title>
        <authorList>
            <person name="Wiegand S."/>
            <person name="Jogler M."/>
            <person name="Boedeker C."/>
            <person name="Pinto D."/>
            <person name="Vollmers J."/>
            <person name="Rivas-Marin E."/>
            <person name="Kohn T."/>
            <person name="Peeters S.H."/>
            <person name="Heuer A."/>
            <person name="Rast P."/>
            <person name="Oberbeckmann S."/>
            <person name="Bunk B."/>
            <person name="Jeske O."/>
            <person name="Meyerdierks A."/>
            <person name="Storesund J.E."/>
            <person name="Kallscheuer N."/>
            <person name="Luecker S."/>
            <person name="Lage O.M."/>
            <person name="Pohl T."/>
            <person name="Merkel B.J."/>
            <person name="Hornburger P."/>
            <person name="Mueller R.-W."/>
            <person name="Bruemmer F."/>
            <person name="Labrenz M."/>
            <person name="Spormann A.M."/>
            <person name="Op den Camp H."/>
            <person name="Overmann J."/>
            <person name="Amann R."/>
            <person name="Jetten M.S.M."/>
            <person name="Mascher T."/>
            <person name="Medema M.H."/>
            <person name="Devos D.P."/>
            <person name="Kaster A.-K."/>
            <person name="Ovreas L."/>
            <person name="Rohde M."/>
            <person name="Galperin M.Y."/>
            <person name="Jogler C."/>
        </authorList>
    </citation>
    <scope>NUCLEOTIDE SEQUENCE [LARGE SCALE GENOMIC DNA]</scope>
    <source>
        <strain evidence="2 3">Pla85_3_4</strain>
    </source>
</reference>
<keyword evidence="3" id="KW-1185">Reference proteome</keyword>